<gene>
    <name evidence="2" type="ORF">CTA1_11858</name>
</gene>
<evidence type="ECO:0000259" key="1">
    <source>
        <dbReference type="Pfam" id="PF06985"/>
    </source>
</evidence>
<dbReference type="Pfam" id="PF06985">
    <property type="entry name" value="HET"/>
    <property type="match status" value="1"/>
</dbReference>
<dbReference type="AlphaFoldDB" id="A0A4U6X208"/>
<accession>A0A4U6X208</accession>
<dbReference type="Proteomes" id="UP000310108">
    <property type="component" value="Unassembled WGS sequence"/>
</dbReference>
<name>A0A4U6X208_9PEZI</name>
<feature type="domain" description="Heterokaryon incompatibility" evidence="1">
    <location>
        <begin position="185"/>
        <end position="340"/>
    </location>
</feature>
<evidence type="ECO:0000313" key="2">
    <source>
        <dbReference type="EMBL" id="TKW49034.1"/>
    </source>
</evidence>
<reference evidence="2 3" key="1">
    <citation type="journal article" date="2019" name="PLoS ONE">
        <title>Comparative genome analysis indicates high evolutionary potential of pathogenicity genes in Colletotrichum tanaceti.</title>
        <authorList>
            <person name="Lelwala R.V."/>
            <person name="Korhonen P.K."/>
            <person name="Young N.D."/>
            <person name="Scott J.B."/>
            <person name="Ades P.A."/>
            <person name="Gasser R.B."/>
            <person name="Taylor P.W.J."/>
        </authorList>
    </citation>
    <scope>NUCLEOTIDE SEQUENCE [LARGE SCALE GENOMIC DNA]</scope>
    <source>
        <strain evidence="2">BRIP57314</strain>
    </source>
</reference>
<proteinExistence type="predicted"/>
<dbReference type="EMBL" id="PJEX01000636">
    <property type="protein sequence ID" value="TKW49034.1"/>
    <property type="molecule type" value="Genomic_DNA"/>
</dbReference>
<sequence length="768" mass="88528">MTPAPKIAEAAISTTPELECDVCQKVIGIFDVPFGEEATVELGEVGRLLTYDCDHADWLRNSRYMYGPVPRYETRKLELFKWRQNTGAFLGVTYYKKNASVWSTTQQFELVHRPDIPHHKGRGRVLDTQWIDIDIIKAWRSECMERHGLECDTSKFADLSSFRPEWLIDVVRGCVVPCDERTSRFLTLSYTWGRTKNFRTLKGNLEAVTRPGALFSGPIASEVPLTIRNAIRLTELLGETRLWVDSLCIVQDDSSALARDLRHMHRIFASSFLTIIAEDGQDAEHGLRGLHGISPLRAMEQHVVPLAGGERLSATTTDRFEPGRDPEAHDYDQRMWTFQEKMFAKRRLVFAKGSVKWQCNCVQWSEHVLSHAEADRHSRVMQDHPALSTSAPSLSCLQRLVADFNRRNLTFDGDVFGVVLRDQHIFFDISLLWYPNGRLRRRRPLGESSEETMTTGPPSWSWMGWQGATYFPDDLEYEYPSLESTGFTAPLTEWFVLETPSSATRRRINSRWHQYKTTSPSRLLEGWEATEFVPPPTWNAFDCTDNEFEPWFTPRHIPQTFYTHASGPQRQKKFWYQVPTVDVDTQSHGAEPHRQFRYVCCKTSRAFIKASYDADWESCFNEYVSYLRDDSGATVGILKLPHGENVASEQESKVELVAIVKGWSSLLEKFSEKSKIRASCSWDRSREDVQLTAEEEEAERKLMAFPAYGTHTSWLEEWDIRDKLKLDCCFVLWVEWKDGVAYRKGSGMVLADRWDELREAEEIDLILG</sequence>
<dbReference type="PANTHER" id="PTHR33112">
    <property type="entry name" value="DOMAIN PROTEIN, PUTATIVE-RELATED"/>
    <property type="match status" value="1"/>
</dbReference>
<dbReference type="PANTHER" id="PTHR33112:SF1">
    <property type="entry name" value="HETEROKARYON INCOMPATIBILITY DOMAIN-CONTAINING PROTEIN"/>
    <property type="match status" value="1"/>
</dbReference>
<comment type="caution">
    <text evidence="2">The sequence shown here is derived from an EMBL/GenBank/DDBJ whole genome shotgun (WGS) entry which is preliminary data.</text>
</comment>
<protein>
    <recommendedName>
        <fullName evidence="1">Heterokaryon incompatibility domain-containing protein</fullName>
    </recommendedName>
</protein>
<dbReference type="OrthoDB" id="5135333at2759"/>
<evidence type="ECO:0000313" key="3">
    <source>
        <dbReference type="Proteomes" id="UP000310108"/>
    </source>
</evidence>
<organism evidence="2 3">
    <name type="scientific">Colletotrichum tanaceti</name>
    <dbReference type="NCBI Taxonomy" id="1306861"/>
    <lineage>
        <taxon>Eukaryota</taxon>
        <taxon>Fungi</taxon>
        <taxon>Dikarya</taxon>
        <taxon>Ascomycota</taxon>
        <taxon>Pezizomycotina</taxon>
        <taxon>Sordariomycetes</taxon>
        <taxon>Hypocreomycetidae</taxon>
        <taxon>Glomerellales</taxon>
        <taxon>Glomerellaceae</taxon>
        <taxon>Colletotrichum</taxon>
        <taxon>Colletotrichum destructivum species complex</taxon>
    </lineage>
</organism>
<keyword evidence="3" id="KW-1185">Reference proteome</keyword>
<dbReference type="InterPro" id="IPR010730">
    <property type="entry name" value="HET"/>
</dbReference>